<accession>A0A8H7A713</accession>
<proteinExistence type="predicted"/>
<name>A0A8H7A713_9EURO</name>
<feature type="region of interest" description="Disordered" evidence="1">
    <location>
        <begin position="244"/>
        <end position="293"/>
    </location>
</feature>
<keyword evidence="3" id="KW-1185">Reference proteome</keyword>
<evidence type="ECO:0008006" key="4">
    <source>
        <dbReference type="Google" id="ProtNLM"/>
    </source>
</evidence>
<feature type="compositionally biased region" description="Low complexity" evidence="1">
    <location>
        <begin position="250"/>
        <end position="260"/>
    </location>
</feature>
<evidence type="ECO:0000256" key="1">
    <source>
        <dbReference type="SAM" id="MobiDB-lite"/>
    </source>
</evidence>
<dbReference type="EMBL" id="JAACFV010000334">
    <property type="protein sequence ID" value="KAF7502114.1"/>
    <property type="molecule type" value="Genomic_DNA"/>
</dbReference>
<comment type="caution">
    <text evidence="2">The sequence shown here is derived from an EMBL/GenBank/DDBJ whole genome shotgun (WGS) entry which is preliminary data.</text>
</comment>
<sequence length="324" mass="37462">MSASYSQESEKDRIRPLKGTEDYFLWAQLMKLRLNKLKAWKAIDSEPPKNHGVDEAPVVVERFKDQYGELGLNPPLADTTIWTRRQWEVAYTIYKEEVKKYNEWEEKDHSAMAEIMERLTPHVQKEIGLHNNAKALWNALEEAYSTPLIIEQLRAFQALMSIKRSAFPDVRRYTTAFMIAYNHLTLNLRFDWDPKTLPTMMLMYNEATDSSSDWSRFLDKHRVGTKLDDPKQLITTLHGLEDQSSKVAKKPAAAPAPASVNVLQGKKRRNDSQGGRQGKQQKLSTCSECQKSHGLREGQVCWFKHPEKAPESWQKRHPDLVNSH</sequence>
<reference evidence="2" key="1">
    <citation type="submission" date="2020-02" db="EMBL/GenBank/DDBJ databases">
        <authorList>
            <person name="Palmer J.M."/>
        </authorList>
    </citation>
    <scope>NUCLEOTIDE SEQUENCE</scope>
    <source>
        <strain evidence="2">EPUS1.4</strain>
        <tissue evidence="2">Thallus</tissue>
    </source>
</reference>
<organism evidence="2 3">
    <name type="scientific">Endocarpon pusillum</name>
    <dbReference type="NCBI Taxonomy" id="364733"/>
    <lineage>
        <taxon>Eukaryota</taxon>
        <taxon>Fungi</taxon>
        <taxon>Dikarya</taxon>
        <taxon>Ascomycota</taxon>
        <taxon>Pezizomycotina</taxon>
        <taxon>Eurotiomycetes</taxon>
        <taxon>Chaetothyriomycetidae</taxon>
        <taxon>Verrucariales</taxon>
        <taxon>Verrucariaceae</taxon>
        <taxon>Endocarpon</taxon>
    </lineage>
</organism>
<dbReference type="Pfam" id="PF14223">
    <property type="entry name" value="Retrotran_gag_2"/>
    <property type="match status" value="1"/>
</dbReference>
<dbReference type="Proteomes" id="UP000606974">
    <property type="component" value="Unassembled WGS sequence"/>
</dbReference>
<protein>
    <recommendedName>
        <fullName evidence="4">DUF4219 domain-containing protein</fullName>
    </recommendedName>
</protein>
<evidence type="ECO:0000313" key="2">
    <source>
        <dbReference type="EMBL" id="KAF7502114.1"/>
    </source>
</evidence>
<gene>
    <name evidence="2" type="ORF">GJ744_007105</name>
</gene>
<feature type="compositionally biased region" description="Polar residues" evidence="1">
    <location>
        <begin position="272"/>
        <end position="289"/>
    </location>
</feature>
<evidence type="ECO:0000313" key="3">
    <source>
        <dbReference type="Proteomes" id="UP000606974"/>
    </source>
</evidence>
<dbReference type="OrthoDB" id="439192at2759"/>
<dbReference type="AlphaFoldDB" id="A0A8H7A713"/>